<gene>
    <name evidence="1" type="ordered locus">Saut_2001</name>
</gene>
<evidence type="ECO:0000313" key="1">
    <source>
        <dbReference type="EMBL" id="ADN10044.1"/>
    </source>
</evidence>
<name>E0URF8_SULAO</name>
<dbReference type="HOGENOM" id="CLU_3206113_0_0_7"/>
<accession>E0URF8</accession>
<dbReference type="RefSeq" id="WP_013327797.1">
    <property type="nucleotide sequence ID" value="NC_014506.1"/>
</dbReference>
<dbReference type="EMBL" id="CP002205">
    <property type="protein sequence ID" value="ADN10044.1"/>
    <property type="molecule type" value="Genomic_DNA"/>
</dbReference>
<evidence type="ECO:0000313" key="2">
    <source>
        <dbReference type="Proteomes" id="UP000007803"/>
    </source>
</evidence>
<dbReference type="AlphaFoldDB" id="E0URF8"/>
<organism evidence="1 2">
    <name type="scientific">Sulfurimonas autotrophica (strain ATCC BAA-671 / DSM 16294 / JCM 11897 / OK10)</name>
    <dbReference type="NCBI Taxonomy" id="563040"/>
    <lineage>
        <taxon>Bacteria</taxon>
        <taxon>Pseudomonadati</taxon>
        <taxon>Campylobacterota</taxon>
        <taxon>Epsilonproteobacteria</taxon>
        <taxon>Campylobacterales</taxon>
        <taxon>Sulfurimonadaceae</taxon>
        <taxon>Sulfurimonas</taxon>
    </lineage>
</organism>
<keyword evidence="2" id="KW-1185">Reference proteome</keyword>
<sequence length="45" mass="5395">MNLREFINNEIKGSVLKYDYFEIDKSKIKIKELTQKIYIVGDKND</sequence>
<dbReference type="Proteomes" id="UP000007803">
    <property type="component" value="Chromosome"/>
</dbReference>
<dbReference type="KEGG" id="sua:Saut_2001"/>
<dbReference type="STRING" id="563040.Saut_2001"/>
<proteinExistence type="predicted"/>
<reference evidence="2" key="1">
    <citation type="journal article" date="2010" name="Stand. Genomic Sci.">
        <title>Complete genome sequence of Sulfurimonas autotrophica type strain (OK10).</title>
        <authorList>
            <person name="Sikorski J."/>
            <person name="Munk C."/>
            <person name="Lapidus A."/>
            <person name="Djao O."/>
            <person name="Lucas S."/>
            <person name="Glavina Del Rio T."/>
            <person name="Nolan M."/>
            <person name="Tice H."/>
            <person name="Han C."/>
            <person name="Cheng J."/>
            <person name="Tapia R."/>
            <person name="Goodwin L."/>
            <person name="Pitluck S."/>
            <person name="Liolios K."/>
            <person name="Ivanova N."/>
            <person name="Mavromatis K."/>
            <person name="Mikhailova N."/>
            <person name="Pati A."/>
            <person name="Sims D."/>
            <person name="Meincke L."/>
            <person name="Brettin T."/>
            <person name="Detter J."/>
            <person name="Chen A."/>
            <person name="Palaniappan K."/>
            <person name="Land M."/>
            <person name="Hauser L."/>
            <person name="Chang Y."/>
            <person name="Jeffries C."/>
            <person name="Rohde M."/>
            <person name="Lang E."/>
            <person name="Spring S."/>
            <person name="Goker M."/>
            <person name="Woyke T."/>
            <person name="Bristow J."/>
            <person name="Eisen J."/>
            <person name="Markowitz V."/>
            <person name="Hugenholtz P."/>
            <person name="Kyrpides N."/>
            <person name="Klenk H."/>
        </authorList>
    </citation>
    <scope>NUCLEOTIDE SEQUENCE [LARGE SCALE GENOMIC DNA]</scope>
    <source>
        <strain evidence="2">ATCC BAA-671 / DSM 16294 / JCM 11897 / OK10</strain>
    </source>
</reference>
<protein>
    <submittedName>
        <fullName evidence="1">Uncharacterized protein</fullName>
    </submittedName>
</protein>